<reference evidence="2" key="1">
    <citation type="journal article" date="2011" name="J. Bacteriol.">
        <title>Complete genome of the cellulolytic ruminal bacterium Ruminococcus albus 7.</title>
        <authorList>
            <person name="Suen G."/>
            <person name="Stevenson D.M."/>
            <person name="Bruce D.C."/>
            <person name="Chertkov O."/>
            <person name="Copeland A."/>
            <person name="Cheng J.F."/>
            <person name="Detter C."/>
            <person name="Detter J.C."/>
            <person name="Goodwin L.A."/>
            <person name="Han C.S."/>
            <person name="Hauser L.J."/>
            <person name="Ivanova N.N."/>
            <person name="Kyrpides N.C."/>
            <person name="Land M.L."/>
            <person name="Lapidus A."/>
            <person name="Lucas S."/>
            <person name="Ovchinnikova G."/>
            <person name="Pitluck S."/>
            <person name="Tapia R."/>
            <person name="Woyke T."/>
            <person name="Boyum J."/>
            <person name="Mead D."/>
            <person name="Weimer P.J."/>
        </authorList>
    </citation>
    <scope>NUCLEOTIDE SEQUENCE [LARGE SCALE GENOMIC DNA]</scope>
    <source>
        <strain evidence="2">ATCC 27210 / DSM 20455 / JCM 14654 / NCDO 2250 / 7</strain>
        <plasmid evidence="2">pRUMAL01</plasmid>
    </source>
</reference>
<name>E6UK26_RUMA7</name>
<protein>
    <submittedName>
        <fullName evidence="1">Uncharacterized protein</fullName>
    </submittedName>
</protein>
<organism evidence="1 2">
    <name type="scientific">Ruminococcus albus (strain ATCC 27210 / DSM 20455 / JCM 14654 / NCDO 2250 / 7)</name>
    <dbReference type="NCBI Taxonomy" id="697329"/>
    <lineage>
        <taxon>Bacteria</taxon>
        <taxon>Bacillati</taxon>
        <taxon>Bacillota</taxon>
        <taxon>Clostridia</taxon>
        <taxon>Eubacteriales</taxon>
        <taxon>Oscillospiraceae</taxon>
        <taxon>Ruminococcus</taxon>
    </lineage>
</organism>
<evidence type="ECO:0000313" key="1">
    <source>
        <dbReference type="EMBL" id="ADU24022.1"/>
    </source>
</evidence>
<gene>
    <name evidence="1" type="ordered locus">Rumal_3581</name>
</gene>
<sequence length="66" mass="7839">MIIKYHHKTEPNAEKTYNTVRELMRNAIIVVTGTPGMDQKTFDQLMLIRFEQDRKKGIILDYKIEN</sequence>
<proteinExistence type="predicted"/>
<dbReference type="Proteomes" id="UP000006919">
    <property type="component" value="Plasmid pRUMAL01"/>
</dbReference>
<dbReference type="HOGENOM" id="CLU_2828584_0_0_9"/>
<evidence type="ECO:0000313" key="2">
    <source>
        <dbReference type="Proteomes" id="UP000006919"/>
    </source>
</evidence>
<keyword evidence="1" id="KW-0614">Plasmid</keyword>
<dbReference type="KEGG" id="ral:Rumal_3581"/>
<accession>E6UK26</accession>
<dbReference type="RefSeq" id="WP_013483571.1">
    <property type="nucleotide sequence ID" value="NC_014824.1"/>
</dbReference>
<geneLocation type="plasmid" evidence="1 2">
    <name>pRUMAL01</name>
</geneLocation>
<dbReference type="AlphaFoldDB" id="E6UK26"/>
<dbReference type="EMBL" id="CP002404">
    <property type="protein sequence ID" value="ADU24022.1"/>
    <property type="molecule type" value="Genomic_DNA"/>
</dbReference>